<dbReference type="PANTHER" id="PTHR43498">
    <property type="entry name" value="FERREDOXIN:COB-COM HETERODISULFIDE REDUCTASE SUBUNIT A"/>
    <property type="match status" value="1"/>
</dbReference>
<protein>
    <submittedName>
        <fullName evidence="7">FAD-dependent oxidoreductase</fullName>
    </submittedName>
</protein>
<evidence type="ECO:0000256" key="4">
    <source>
        <dbReference type="ARBA" id="ARBA00023004"/>
    </source>
</evidence>
<dbReference type="EMBL" id="CP141615">
    <property type="protein sequence ID" value="WRP17585.1"/>
    <property type="molecule type" value="Genomic_DNA"/>
</dbReference>
<reference evidence="7 8" key="1">
    <citation type="journal article" date="2024" name="Front. Microbiol.">
        <title>Novel thermophilic genera Geochorda gen. nov. and Carboxydochorda gen. nov. from the deep terrestrial subsurface reveal the ecophysiological diversity in the class Limnochordia.</title>
        <authorList>
            <person name="Karnachuk O.V."/>
            <person name="Lukina A.P."/>
            <person name="Avakyan M.R."/>
            <person name="Kadnikov V.V."/>
            <person name="Begmatov S."/>
            <person name="Beletsky A.V."/>
            <person name="Vlasova K.G."/>
            <person name="Novikov A.A."/>
            <person name="Shcherbakova V.A."/>
            <person name="Mardanov A.V."/>
            <person name="Ravin N.V."/>
        </authorList>
    </citation>
    <scope>NUCLEOTIDE SEQUENCE [LARGE SCALE GENOMIC DNA]</scope>
    <source>
        <strain evidence="7 8">L945</strain>
    </source>
</reference>
<dbReference type="Pfam" id="PF12831">
    <property type="entry name" value="FAD_oxidored"/>
    <property type="match status" value="1"/>
</dbReference>
<keyword evidence="1" id="KW-0004">4Fe-4S</keyword>
<keyword evidence="2" id="KW-0479">Metal-binding</keyword>
<gene>
    <name evidence="7" type="ORF">U7230_00775</name>
</gene>
<sequence length="480" mass="50750">MSRVEGRGGHRGTATVVRTEASGDPAYAPAGRFDVVVAGGGTAGSVAAIAAARNGARTLLVEEQGFLGGTATGALVTPLMPNRLGQTNLNRGITDEIKARLATMGGGGATPENDGWFDPEALKAVLEEMALEAGVQLLYYTRVIEALVETADGGPRQVTGVLVHNKSGLQRIRARVVVDATGDADVAASAGCEMRSGGEQGERQAFSVRWIAGGVDVPKLARFVESLGGQPWPAPYFEAAMVWGRGHVLEDVFRRAVEAGDLLEADGEYFQCFSVPGRADALAFNCPRIARRVDGTSAEDLTWAQIEGRRAIRRLVAFVRKYLPGCEGAYVQQVAPMVGVRESRRIVGDYVLTLDDIVTGRKFQDAVARNRYPVDIHLVRDGGRGGGGLVLGSGRPPEGDFHEIPYRCLLPRGVEGLLVAGRSVSATFEAQSAIRIQPNCHSLGQAAGTAAALAAARGVTPRGLDAALLRQILREQGAYV</sequence>
<keyword evidence="3" id="KW-0560">Oxidoreductase</keyword>
<name>A0ABZ1BYJ2_9FIRM</name>
<keyword evidence="5" id="KW-0411">Iron-sulfur</keyword>
<evidence type="ECO:0000256" key="1">
    <source>
        <dbReference type="ARBA" id="ARBA00022485"/>
    </source>
</evidence>
<dbReference type="RefSeq" id="WP_324716855.1">
    <property type="nucleotide sequence ID" value="NZ_CP141615.1"/>
</dbReference>
<evidence type="ECO:0000256" key="2">
    <source>
        <dbReference type="ARBA" id="ARBA00022723"/>
    </source>
</evidence>
<dbReference type="PRINTS" id="PR00411">
    <property type="entry name" value="PNDRDTASEI"/>
</dbReference>
<evidence type="ECO:0000256" key="3">
    <source>
        <dbReference type="ARBA" id="ARBA00023002"/>
    </source>
</evidence>
<organism evidence="7 8">
    <name type="scientific">Carboxydichorda subterranea</name>
    <dbReference type="NCBI Taxonomy" id="3109565"/>
    <lineage>
        <taxon>Bacteria</taxon>
        <taxon>Bacillati</taxon>
        <taxon>Bacillota</taxon>
        <taxon>Limnochordia</taxon>
        <taxon>Limnochordales</taxon>
        <taxon>Geochordaceae</taxon>
        <taxon>Carboxydichorda</taxon>
    </lineage>
</organism>
<dbReference type="SUPFAM" id="SSF51905">
    <property type="entry name" value="FAD/NAD(P)-binding domain"/>
    <property type="match status" value="1"/>
</dbReference>
<accession>A0ABZ1BYJ2</accession>
<dbReference type="InterPro" id="IPR039650">
    <property type="entry name" value="HdrA-like"/>
</dbReference>
<dbReference type="Proteomes" id="UP001332192">
    <property type="component" value="Chromosome"/>
</dbReference>
<keyword evidence="4" id="KW-0408">Iron</keyword>
<dbReference type="Gene3D" id="3.50.50.60">
    <property type="entry name" value="FAD/NAD(P)-binding domain"/>
    <property type="match status" value="1"/>
</dbReference>
<feature type="region of interest" description="Disordered" evidence="6">
    <location>
        <begin position="1"/>
        <end position="20"/>
    </location>
</feature>
<dbReference type="PANTHER" id="PTHR43498:SF1">
    <property type="entry name" value="COB--COM HETERODISULFIDE REDUCTASE IRON-SULFUR SUBUNIT A"/>
    <property type="match status" value="1"/>
</dbReference>
<evidence type="ECO:0000256" key="6">
    <source>
        <dbReference type="SAM" id="MobiDB-lite"/>
    </source>
</evidence>
<dbReference type="InterPro" id="IPR036188">
    <property type="entry name" value="FAD/NAD-bd_sf"/>
</dbReference>
<evidence type="ECO:0000313" key="7">
    <source>
        <dbReference type="EMBL" id="WRP17585.1"/>
    </source>
</evidence>
<evidence type="ECO:0000256" key="5">
    <source>
        <dbReference type="ARBA" id="ARBA00023014"/>
    </source>
</evidence>
<proteinExistence type="predicted"/>
<evidence type="ECO:0000313" key="8">
    <source>
        <dbReference type="Proteomes" id="UP001332192"/>
    </source>
</evidence>
<keyword evidence="8" id="KW-1185">Reference proteome</keyword>